<dbReference type="SUPFAM" id="SSF52402">
    <property type="entry name" value="Adenine nucleotide alpha hydrolases-like"/>
    <property type="match status" value="1"/>
</dbReference>
<evidence type="ECO:0008006" key="3">
    <source>
        <dbReference type="Google" id="ProtNLM"/>
    </source>
</evidence>
<sequence length="392" mass="42506">MQTGLGWSLAELGDPANTAADLLRIVAAAYIADRTTSRPARTLHRELRLSVHLDAPETWTQAALDAAVDLLHWLTGDTWTLEILKAQPTTKSAKPAVKIHPVQTVSLMSGGLDSLCGALLCLDQAESTVFLGHVDSANAVSRAQRLIHDQLRTRQPGLSYRRYVLRPTTDVRERTPRTRSLLFMAMAIAAASGLGAGKVLVPENGFTSINPPLEPSRGGPLTTRSTHPWAFYALHGLLRELSLDSIIVHNPHAILTKGELVAAALRPHSTEDGQLAAITLSCAKPNAGRPKGGNPNLNCGLCIACLVRRGAFIAADRPDKTTYLIDTLTGDAKQTFVHHRRHDIAAWRYATEAGFDDIRVLASGLWPPNTDFDAVLAICHRGLEELRRVPVS</sequence>
<comment type="caution">
    <text evidence="1">The sequence shown here is derived from an EMBL/GenBank/DDBJ whole genome shotgun (WGS) entry which is preliminary data.</text>
</comment>
<organism evidence="1 2">
    <name type="scientific">Nonomuraea bangladeshensis</name>
    <dbReference type="NCBI Taxonomy" id="404385"/>
    <lineage>
        <taxon>Bacteria</taxon>
        <taxon>Bacillati</taxon>
        <taxon>Actinomycetota</taxon>
        <taxon>Actinomycetes</taxon>
        <taxon>Streptosporangiales</taxon>
        <taxon>Streptosporangiaceae</taxon>
        <taxon>Nonomuraea</taxon>
    </lineage>
</organism>
<dbReference type="Proteomes" id="UP001552427">
    <property type="component" value="Unassembled WGS sequence"/>
</dbReference>
<proteinExistence type="predicted"/>
<reference evidence="1 2" key="1">
    <citation type="submission" date="2024-06" db="EMBL/GenBank/DDBJ databases">
        <title>The Natural Products Discovery Center: Release of the First 8490 Sequenced Strains for Exploring Actinobacteria Biosynthetic Diversity.</title>
        <authorList>
            <person name="Kalkreuter E."/>
            <person name="Kautsar S.A."/>
            <person name="Yang D."/>
            <person name="Bader C.D."/>
            <person name="Teijaro C.N."/>
            <person name="Fluegel L."/>
            <person name="Davis C.M."/>
            <person name="Simpson J.R."/>
            <person name="Lauterbach L."/>
            <person name="Steele A.D."/>
            <person name="Gui C."/>
            <person name="Meng S."/>
            <person name="Li G."/>
            <person name="Viehrig K."/>
            <person name="Ye F."/>
            <person name="Su P."/>
            <person name="Kiefer A.F."/>
            <person name="Nichols A."/>
            <person name="Cepeda A.J."/>
            <person name="Yan W."/>
            <person name="Fan B."/>
            <person name="Jiang Y."/>
            <person name="Adhikari A."/>
            <person name="Zheng C.-J."/>
            <person name="Schuster L."/>
            <person name="Cowan T.M."/>
            <person name="Smanski M.J."/>
            <person name="Chevrette M.G."/>
            <person name="De Carvalho L.P.S."/>
            <person name="Shen B."/>
        </authorList>
    </citation>
    <scope>NUCLEOTIDE SEQUENCE [LARGE SCALE GENOMIC DNA]</scope>
    <source>
        <strain evidence="1 2">NPDC049574</strain>
    </source>
</reference>
<dbReference type="EMBL" id="JBFARM010000002">
    <property type="protein sequence ID" value="MEV4285496.1"/>
    <property type="molecule type" value="Genomic_DNA"/>
</dbReference>
<dbReference type="RefSeq" id="WP_364446107.1">
    <property type="nucleotide sequence ID" value="NZ_JBFARM010000002.1"/>
</dbReference>
<protein>
    <recommendedName>
        <fullName evidence="3">7-cyano-7-deazaguanine synthase</fullName>
    </recommendedName>
</protein>
<keyword evidence="2" id="KW-1185">Reference proteome</keyword>
<dbReference type="Gene3D" id="3.40.50.620">
    <property type="entry name" value="HUPs"/>
    <property type="match status" value="1"/>
</dbReference>
<evidence type="ECO:0000313" key="2">
    <source>
        <dbReference type="Proteomes" id="UP001552427"/>
    </source>
</evidence>
<evidence type="ECO:0000313" key="1">
    <source>
        <dbReference type="EMBL" id="MEV4285496.1"/>
    </source>
</evidence>
<accession>A0ABV3GYY1</accession>
<name>A0ABV3GYY1_9ACTN</name>
<dbReference type="InterPro" id="IPR014729">
    <property type="entry name" value="Rossmann-like_a/b/a_fold"/>
</dbReference>
<gene>
    <name evidence="1" type="ORF">AB0K40_08310</name>
</gene>